<protein>
    <submittedName>
        <fullName evidence="4">Gas vesicle protein GvpFL</fullName>
    </submittedName>
</protein>
<comment type="similarity">
    <text evidence="3">Belongs to the gas vesicle GvpF/GvpL family.</text>
</comment>
<dbReference type="KEGG" id="buu:WS70_25470"/>
<evidence type="ECO:0000256" key="3">
    <source>
        <dbReference type="ARBA" id="ARBA00035643"/>
    </source>
</evidence>
<evidence type="ECO:0000256" key="1">
    <source>
        <dbReference type="ARBA" id="ARBA00022987"/>
    </source>
</evidence>
<keyword evidence="1" id="KW-0304">Gas vesicle</keyword>
<dbReference type="Pfam" id="PF06386">
    <property type="entry name" value="GvpL_GvpF"/>
    <property type="match status" value="1"/>
</dbReference>
<evidence type="ECO:0000256" key="2">
    <source>
        <dbReference type="ARBA" id="ARBA00035108"/>
    </source>
</evidence>
<organism evidence="4 5">
    <name type="scientific">Burkholderia mayonis</name>
    <dbReference type="NCBI Taxonomy" id="1385591"/>
    <lineage>
        <taxon>Bacteria</taxon>
        <taxon>Pseudomonadati</taxon>
        <taxon>Pseudomonadota</taxon>
        <taxon>Betaproteobacteria</taxon>
        <taxon>Burkholderiales</taxon>
        <taxon>Burkholderiaceae</taxon>
        <taxon>Burkholderia</taxon>
        <taxon>pseudomallei group</taxon>
    </lineage>
</organism>
<evidence type="ECO:0000313" key="4">
    <source>
        <dbReference type="EMBL" id="AOJ05072.1"/>
    </source>
</evidence>
<dbReference type="RefSeq" id="WP_059472863.1">
    <property type="nucleotide sequence ID" value="NZ_CP013387.1"/>
</dbReference>
<reference evidence="4 5" key="1">
    <citation type="submission" date="2015-12" db="EMBL/GenBank/DDBJ databases">
        <title>Diversity of Burkholderia near neighbor genomes.</title>
        <authorList>
            <person name="Sahl J."/>
            <person name="Wagner D."/>
            <person name="Keim P."/>
        </authorList>
    </citation>
    <scope>NUCLEOTIDE SEQUENCE [LARGE SCALE GENOMIC DNA]</scope>
    <source>
        <strain evidence="4 5">BDU6</strain>
    </source>
</reference>
<dbReference type="Proteomes" id="UP000062519">
    <property type="component" value="Chromosome 2"/>
</dbReference>
<dbReference type="EMBL" id="CP013387">
    <property type="protein sequence ID" value="AOJ05072.1"/>
    <property type="molecule type" value="Genomic_DNA"/>
</dbReference>
<dbReference type="AlphaFoldDB" id="A0A1B4FN24"/>
<dbReference type="GO" id="GO:0031411">
    <property type="term" value="C:gas vesicle"/>
    <property type="evidence" value="ECO:0007669"/>
    <property type="project" value="UniProtKB-SubCell"/>
</dbReference>
<sequence>MTSHSGARYLYAVKHAREVPASLPSGIGGTAVYALTDGDVAAIVSDTGLAKVRPERRHLLAHHTVIQSLAAEGTVLPVAFGTIATSEIALRRMLKKHRTMLGSELARLADHVEMSVRLNWDVPDVFRYLIDVRPDLKAARDAMLARGGAVTRDDKIELGSRFERVLNEERARHAALVDEALDACCKETRHDPPRSETEILRLTCLVRNADLGRFESGVAAASQKLDDALVLKYSGPCPPHHFVNLNMSL</sequence>
<dbReference type="PANTHER" id="PTHR36852">
    <property type="entry name" value="PROTEIN GVPL 2"/>
    <property type="match status" value="1"/>
</dbReference>
<dbReference type="PANTHER" id="PTHR36852:SF1">
    <property type="entry name" value="PROTEIN GVPL 2"/>
    <property type="match status" value="1"/>
</dbReference>
<comment type="subcellular location">
    <subcellularLocation>
        <location evidence="2">Gas vesicle</location>
    </subcellularLocation>
</comment>
<accession>A0A1B4FN24</accession>
<proteinExistence type="inferred from homology"/>
<name>A0A1B4FN24_9BURK</name>
<evidence type="ECO:0000313" key="5">
    <source>
        <dbReference type="Proteomes" id="UP000062519"/>
    </source>
</evidence>
<gene>
    <name evidence="4" type="ORF">WS70_25470</name>
</gene>
<keyword evidence="5" id="KW-1185">Reference proteome</keyword>
<dbReference type="GO" id="GO:0031412">
    <property type="term" value="P:gas vesicle organization"/>
    <property type="evidence" value="ECO:0007669"/>
    <property type="project" value="InterPro"/>
</dbReference>
<dbReference type="InterPro" id="IPR009430">
    <property type="entry name" value="GvpL/GvpF"/>
</dbReference>